<gene>
    <name evidence="1" type="ORF">ACFOEE_10205</name>
</gene>
<dbReference type="EMBL" id="JBHRSD010000017">
    <property type="protein sequence ID" value="MFC3032892.1"/>
    <property type="molecule type" value="Genomic_DNA"/>
</dbReference>
<name>A0ABV7CJS2_9GAMM</name>
<keyword evidence="2" id="KW-1185">Reference proteome</keyword>
<evidence type="ECO:0000313" key="1">
    <source>
        <dbReference type="EMBL" id="MFC3032892.1"/>
    </source>
</evidence>
<dbReference type="InterPro" id="IPR036291">
    <property type="entry name" value="NAD(P)-bd_dom_sf"/>
</dbReference>
<organism evidence="1 2">
    <name type="scientific">Pseudoalteromonas fenneropenaei</name>
    <dbReference type="NCBI Taxonomy" id="1737459"/>
    <lineage>
        <taxon>Bacteria</taxon>
        <taxon>Pseudomonadati</taxon>
        <taxon>Pseudomonadota</taxon>
        <taxon>Gammaproteobacteria</taxon>
        <taxon>Alteromonadales</taxon>
        <taxon>Pseudoalteromonadaceae</taxon>
        <taxon>Pseudoalteromonas</taxon>
    </lineage>
</organism>
<dbReference type="RefSeq" id="WP_377123837.1">
    <property type="nucleotide sequence ID" value="NZ_JBHRSD010000017.1"/>
</dbReference>
<accession>A0ABV7CJS2</accession>
<proteinExistence type="predicted"/>
<sequence>MTKRLIVLGAGWLGKPLCEHFLAAGWQVEGTQRIPQPLPYLRRCVLEQGELNHNLDLKQAYWVCAVPPRARTGGGDYLAFLQASLELAAEYQAQGFVLCSSTAVYANNSGRYDEQAALAEPTPRTETLLAAEQLVLQSGGKVLRLAGLIGPGREPGQFVAGKNLSSAAADPVNMVHQGDVIKGIATLLDNWPDANTIYNLCYPAHPDKESYYARHCAAAAQQPPVFTGEQSVVRIIDGSAITELGMAYTHPI</sequence>
<reference evidence="2" key="1">
    <citation type="journal article" date="2019" name="Int. J. Syst. Evol. Microbiol.">
        <title>The Global Catalogue of Microorganisms (GCM) 10K type strain sequencing project: providing services to taxonomists for standard genome sequencing and annotation.</title>
        <authorList>
            <consortium name="The Broad Institute Genomics Platform"/>
            <consortium name="The Broad Institute Genome Sequencing Center for Infectious Disease"/>
            <person name="Wu L."/>
            <person name="Ma J."/>
        </authorList>
    </citation>
    <scope>NUCLEOTIDE SEQUENCE [LARGE SCALE GENOMIC DNA]</scope>
    <source>
        <strain evidence="2">KCTC 42730</strain>
    </source>
</reference>
<evidence type="ECO:0000313" key="2">
    <source>
        <dbReference type="Proteomes" id="UP001595453"/>
    </source>
</evidence>
<comment type="caution">
    <text evidence="1">The sequence shown here is derived from an EMBL/GenBank/DDBJ whole genome shotgun (WGS) entry which is preliminary data.</text>
</comment>
<protein>
    <submittedName>
        <fullName evidence="1">NADP-binding protein</fullName>
    </submittedName>
</protein>
<dbReference type="Gene3D" id="3.40.50.720">
    <property type="entry name" value="NAD(P)-binding Rossmann-like Domain"/>
    <property type="match status" value="1"/>
</dbReference>
<dbReference type="SUPFAM" id="SSF51735">
    <property type="entry name" value="NAD(P)-binding Rossmann-fold domains"/>
    <property type="match status" value="1"/>
</dbReference>
<dbReference type="Proteomes" id="UP001595453">
    <property type="component" value="Unassembled WGS sequence"/>
</dbReference>